<evidence type="ECO:0000259" key="2">
    <source>
        <dbReference type="Pfam" id="PF20149"/>
    </source>
</evidence>
<feature type="compositionally biased region" description="Acidic residues" evidence="1">
    <location>
        <begin position="145"/>
        <end position="154"/>
    </location>
</feature>
<dbReference type="EMBL" id="KN838831">
    <property type="protein sequence ID" value="KIJ93672.1"/>
    <property type="molecule type" value="Genomic_DNA"/>
</dbReference>
<feature type="compositionally biased region" description="Acidic residues" evidence="1">
    <location>
        <begin position="181"/>
        <end position="197"/>
    </location>
</feature>
<dbReference type="Pfam" id="PF20149">
    <property type="entry name" value="DUF6532"/>
    <property type="match status" value="1"/>
</dbReference>
<proteinExistence type="predicted"/>
<protein>
    <recommendedName>
        <fullName evidence="2">DUF6532 domain-containing protein</fullName>
    </recommendedName>
</protein>
<evidence type="ECO:0000313" key="3">
    <source>
        <dbReference type="EMBL" id="KIJ93672.1"/>
    </source>
</evidence>
<feature type="compositionally biased region" description="Polar residues" evidence="1">
    <location>
        <begin position="126"/>
        <end position="136"/>
    </location>
</feature>
<evidence type="ECO:0000256" key="1">
    <source>
        <dbReference type="SAM" id="MobiDB-lite"/>
    </source>
</evidence>
<feature type="domain" description="DUF6532" evidence="2">
    <location>
        <begin position="372"/>
        <end position="580"/>
    </location>
</feature>
<accession>A0A0C9XBP7</accession>
<feature type="region of interest" description="Disordered" evidence="1">
    <location>
        <begin position="1"/>
        <end position="340"/>
    </location>
</feature>
<dbReference type="AlphaFoldDB" id="A0A0C9XBP7"/>
<feature type="compositionally biased region" description="Basic and acidic residues" evidence="1">
    <location>
        <begin position="156"/>
        <end position="165"/>
    </location>
</feature>
<gene>
    <name evidence="3" type="ORF">K443DRAFT_125515</name>
</gene>
<dbReference type="InterPro" id="IPR045341">
    <property type="entry name" value="DUF6532"/>
</dbReference>
<feature type="compositionally biased region" description="Polar residues" evidence="1">
    <location>
        <begin position="95"/>
        <end position="111"/>
    </location>
</feature>
<reference evidence="3 4" key="1">
    <citation type="submission" date="2014-04" db="EMBL/GenBank/DDBJ databases">
        <authorList>
            <consortium name="DOE Joint Genome Institute"/>
            <person name="Kuo A."/>
            <person name="Kohler A."/>
            <person name="Nagy L.G."/>
            <person name="Floudas D."/>
            <person name="Copeland A."/>
            <person name="Barry K.W."/>
            <person name="Cichocki N."/>
            <person name="Veneault-Fourrey C."/>
            <person name="LaButti K."/>
            <person name="Lindquist E.A."/>
            <person name="Lipzen A."/>
            <person name="Lundell T."/>
            <person name="Morin E."/>
            <person name="Murat C."/>
            <person name="Sun H."/>
            <person name="Tunlid A."/>
            <person name="Henrissat B."/>
            <person name="Grigoriev I.V."/>
            <person name="Hibbett D.S."/>
            <person name="Martin F."/>
            <person name="Nordberg H.P."/>
            <person name="Cantor M.N."/>
            <person name="Hua S.X."/>
        </authorList>
    </citation>
    <scope>NUCLEOTIDE SEQUENCE [LARGE SCALE GENOMIC DNA]</scope>
    <source>
        <strain evidence="3 4">LaAM-08-1</strain>
    </source>
</reference>
<dbReference type="OrthoDB" id="3225557at2759"/>
<name>A0A0C9XBP7_9AGAR</name>
<feature type="compositionally biased region" description="Basic and acidic residues" evidence="1">
    <location>
        <begin position="13"/>
        <end position="46"/>
    </location>
</feature>
<reference evidence="4" key="2">
    <citation type="submission" date="2015-01" db="EMBL/GenBank/DDBJ databases">
        <title>Evolutionary Origins and Diversification of the Mycorrhizal Mutualists.</title>
        <authorList>
            <consortium name="DOE Joint Genome Institute"/>
            <consortium name="Mycorrhizal Genomics Consortium"/>
            <person name="Kohler A."/>
            <person name="Kuo A."/>
            <person name="Nagy L.G."/>
            <person name="Floudas D."/>
            <person name="Copeland A."/>
            <person name="Barry K.W."/>
            <person name="Cichocki N."/>
            <person name="Veneault-Fourrey C."/>
            <person name="LaButti K."/>
            <person name="Lindquist E.A."/>
            <person name="Lipzen A."/>
            <person name="Lundell T."/>
            <person name="Morin E."/>
            <person name="Murat C."/>
            <person name="Riley R."/>
            <person name="Ohm R."/>
            <person name="Sun H."/>
            <person name="Tunlid A."/>
            <person name="Henrissat B."/>
            <person name="Grigoriev I.V."/>
            <person name="Hibbett D.S."/>
            <person name="Martin F."/>
        </authorList>
    </citation>
    <scope>NUCLEOTIDE SEQUENCE [LARGE SCALE GENOMIC DNA]</scope>
    <source>
        <strain evidence="4">LaAM-08-1</strain>
    </source>
</reference>
<dbReference type="HOGENOM" id="CLU_030045_0_0_1"/>
<organism evidence="3 4">
    <name type="scientific">Laccaria amethystina LaAM-08-1</name>
    <dbReference type="NCBI Taxonomy" id="1095629"/>
    <lineage>
        <taxon>Eukaryota</taxon>
        <taxon>Fungi</taxon>
        <taxon>Dikarya</taxon>
        <taxon>Basidiomycota</taxon>
        <taxon>Agaricomycotina</taxon>
        <taxon>Agaricomycetes</taxon>
        <taxon>Agaricomycetidae</taxon>
        <taxon>Agaricales</taxon>
        <taxon>Agaricineae</taxon>
        <taxon>Hydnangiaceae</taxon>
        <taxon>Laccaria</taxon>
    </lineage>
</organism>
<keyword evidence="4" id="KW-1185">Reference proteome</keyword>
<dbReference type="STRING" id="1095629.A0A0C9XBP7"/>
<sequence>MAPKSQPIMDNRSAADKRRDTINKKKLEEQAHLRQIEAAGKVDRSSKLAAMKEAPWKGAAPTGPYKCGASPERSAGFSISEVRQGKKARIAGGVRTSTPKPKPTSRQTASMSKGLKRGKDTIPAYKQNSAPQLASSTRRRPVVIDDSDDDEGAEDLSQRKRKDDNPESDDEDDGYAAGGGEPEDEDRDLDDDQDLDVSQDLQMLSGQELKVTLRKEHPQWKGAAHSDEDDEDGADIPDPNFCDVTTASEINPTAADDDEEDEDEGEGHDQDDDDINEVESQPHGRRTTQNGKRAADRCAEVPHFMTTAAGGEPADDGNDSGPEGSLDIDDDPNQDPNEGWAIETHYNPPGRGKHNISIKAQPYILRMIIKAAIRRVTGDAIGETAYSPLDDATKYFRRTLKRCAFSLGATLYASRFAQDHHFGVVFGRVLNGRLSTYRGGMKKVVLSKVEGFYQLAGGAEGKAKVADLINQTSYIYPLRGDLLLRTKPFFNLAIISMLREVFFMGTRGTLAEKHEDRFKTTSDYPVNMKRRQVTDPMVALAATCVHSALDDFATGTCLKTEFNADLYEDVYHGHIKFLTEIRETNPEGYSKLMADLYNAVCSAITRRTTAVANNTMALLDIANLDV</sequence>
<dbReference type="Proteomes" id="UP000054477">
    <property type="component" value="Unassembled WGS sequence"/>
</dbReference>
<evidence type="ECO:0000313" key="4">
    <source>
        <dbReference type="Proteomes" id="UP000054477"/>
    </source>
</evidence>
<feature type="compositionally biased region" description="Acidic residues" evidence="1">
    <location>
        <begin position="255"/>
        <end position="277"/>
    </location>
</feature>